<dbReference type="InterPro" id="IPR049445">
    <property type="entry name" value="TetR_SbtR-like_C"/>
</dbReference>
<keyword evidence="3" id="KW-0804">Transcription</keyword>
<evidence type="ECO:0000256" key="5">
    <source>
        <dbReference type="SAM" id="MobiDB-lite"/>
    </source>
</evidence>
<dbReference type="RefSeq" id="WP_015801272.1">
    <property type="nucleotide sequence ID" value="NC_013093.1"/>
</dbReference>
<organism evidence="7 8">
    <name type="scientific">Actinosynnema mirum (strain ATCC 29888 / DSM 43827 / JCM 3225 / NBRC 14064 / NCIMB 13271 / NRRL B-12336 / IMRU 3971 / 101)</name>
    <dbReference type="NCBI Taxonomy" id="446462"/>
    <lineage>
        <taxon>Bacteria</taxon>
        <taxon>Bacillati</taxon>
        <taxon>Actinomycetota</taxon>
        <taxon>Actinomycetes</taxon>
        <taxon>Pseudonocardiales</taxon>
        <taxon>Pseudonocardiaceae</taxon>
        <taxon>Actinosynnema</taxon>
    </lineage>
</organism>
<dbReference type="AlphaFoldDB" id="C6WL30"/>
<dbReference type="Gene3D" id="1.10.357.10">
    <property type="entry name" value="Tetracycline Repressor, domain 2"/>
    <property type="match status" value="1"/>
</dbReference>
<dbReference type="InterPro" id="IPR001647">
    <property type="entry name" value="HTH_TetR"/>
</dbReference>
<keyword evidence="8" id="KW-1185">Reference proteome</keyword>
<feature type="region of interest" description="Disordered" evidence="5">
    <location>
        <begin position="1"/>
        <end position="28"/>
    </location>
</feature>
<gene>
    <name evidence="7" type="ordered locus">Amir_2443</name>
</gene>
<dbReference type="PANTHER" id="PTHR30055:SF234">
    <property type="entry name" value="HTH-TYPE TRANSCRIPTIONAL REGULATOR BETI"/>
    <property type="match status" value="1"/>
</dbReference>
<dbReference type="GO" id="GO:0003700">
    <property type="term" value="F:DNA-binding transcription factor activity"/>
    <property type="evidence" value="ECO:0007669"/>
    <property type="project" value="TreeGrafter"/>
</dbReference>
<dbReference type="PRINTS" id="PR00455">
    <property type="entry name" value="HTHTETR"/>
</dbReference>
<dbReference type="Pfam" id="PF00440">
    <property type="entry name" value="TetR_N"/>
    <property type="match status" value="1"/>
</dbReference>
<dbReference type="Proteomes" id="UP000002213">
    <property type="component" value="Chromosome"/>
</dbReference>
<dbReference type="PANTHER" id="PTHR30055">
    <property type="entry name" value="HTH-TYPE TRANSCRIPTIONAL REGULATOR RUTR"/>
    <property type="match status" value="1"/>
</dbReference>
<feature type="domain" description="HTH tetR-type" evidence="6">
    <location>
        <begin position="35"/>
        <end position="94"/>
    </location>
</feature>
<dbReference type="PROSITE" id="PS50977">
    <property type="entry name" value="HTH_TETR_2"/>
    <property type="match status" value="1"/>
</dbReference>
<dbReference type="KEGG" id="ami:Amir_2443"/>
<reference evidence="7 8" key="1">
    <citation type="journal article" date="2009" name="Stand. Genomic Sci.">
        <title>Complete genome sequence of Actinosynnema mirum type strain (101).</title>
        <authorList>
            <person name="Land M."/>
            <person name="Lapidus A."/>
            <person name="Mayilraj S."/>
            <person name="Chen F."/>
            <person name="Copeland A."/>
            <person name="Del Rio T.G."/>
            <person name="Nolan M."/>
            <person name="Lucas S."/>
            <person name="Tice H."/>
            <person name="Cheng J.F."/>
            <person name="Chertkov O."/>
            <person name="Bruce D."/>
            <person name="Goodwin L."/>
            <person name="Pitluck S."/>
            <person name="Rohde M."/>
            <person name="Goker M."/>
            <person name="Pati A."/>
            <person name="Ivanova N."/>
            <person name="Mavromatis K."/>
            <person name="Chen A."/>
            <person name="Palaniappan K."/>
            <person name="Hauser L."/>
            <person name="Chang Y.J."/>
            <person name="Jeffries C.C."/>
            <person name="Brettin T."/>
            <person name="Detter J.C."/>
            <person name="Han C."/>
            <person name="Chain P."/>
            <person name="Tindall B.J."/>
            <person name="Bristow J."/>
            <person name="Eisen J.A."/>
            <person name="Markowitz V."/>
            <person name="Hugenholtz P."/>
            <person name="Kyrpides N.C."/>
            <person name="Klenk H.P."/>
        </authorList>
    </citation>
    <scope>NUCLEOTIDE SEQUENCE [LARGE SCALE GENOMIC DNA]</scope>
    <source>
        <strain evidence="8">ATCC 29888 / DSM 43827 / JCM 3225 / NBRC 14064 / NCIMB 13271 / NRRL B-12336 / IMRU 3971 / 101</strain>
    </source>
</reference>
<sequence length="229" mass="24936">MDSQLPTAQAHVDEAPAALAPAEQAPAERLRADARDNRDRILVTAREVFASRGLDAPMTTIARRAGVGVATLYRRFPTKGALVSAAFADTLCECVELVDHALELPDPWDGFCWLLEQVCLKQAEDRGFTAAFLRMFPDAVDDVARDRALERFAGLVERAKAGGRLRADFELHDLTMALMANSGLVTDSREAAEAATRRLVGYLIQGFAARDPLPPATPLGLEHVVHYGK</sequence>
<dbReference type="eggNOG" id="COG1309">
    <property type="taxonomic scope" value="Bacteria"/>
</dbReference>
<dbReference type="GO" id="GO:0000976">
    <property type="term" value="F:transcription cis-regulatory region binding"/>
    <property type="evidence" value="ECO:0007669"/>
    <property type="project" value="TreeGrafter"/>
</dbReference>
<protein>
    <submittedName>
        <fullName evidence="7">Transcriptional regulator, TetR family</fullName>
    </submittedName>
</protein>
<evidence type="ECO:0000256" key="3">
    <source>
        <dbReference type="ARBA" id="ARBA00023163"/>
    </source>
</evidence>
<feature type="compositionally biased region" description="Low complexity" evidence="5">
    <location>
        <begin position="15"/>
        <end position="25"/>
    </location>
</feature>
<evidence type="ECO:0000313" key="7">
    <source>
        <dbReference type="EMBL" id="ACU36383.1"/>
    </source>
</evidence>
<name>C6WL30_ACTMD</name>
<dbReference type="SUPFAM" id="SSF46689">
    <property type="entry name" value="Homeodomain-like"/>
    <property type="match status" value="1"/>
</dbReference>
<evidence type="ECO:0000256" key="1">
    <source>
        <dbReference type="ARBA" id="ARBA00023015"/>
    </source>
</evidence>
<dbReference type="Pfam" id="PF21597">
    <property type="entry name" value="TetR_C_43"/>
    <property type="match status" value="1"/>
</dbReference>
<dbReference type="HOGENOM" id="CLU_069356_17_0_11"/>
<evidence type="ECO:0000259" key="6">
    <source>
        <dbReference type="PROSITE" id="PS50977"/>
    </source>
</evidence>
<evidence type="ECO:0000256" key="4">
    <source>
        <dbReference type="PROSITE-ProRule" id="PRU00335"/>
    </source>
</evidence>
<keyword evidence="1" id="KW-0805">Transcription regulation</keyword>
<dbReference type="STRING" id="446462.Amir_2443"/>
<feature type="DNA-binding region" description="H-T-H motif" evidence="4">
    <location>
        <begin position="57"/>
        <end position="76"/>
    </location>
</feature>
<dbReference type="EMBL" id="CP001630">
    <property type="protein sequence ID" value="ACU36383.1"/>
    <property type="molecule type" value="Genomic_DNA"/>
</dbReference>
<dbReference type="InterPro" id="IPR036271">
    <property type="entry name" value="Tet_transcr_reg_TetR-rel_C_sf"/>
</dbReference>
<dbReference type="SUPFAM" id="SSF48498">
    <property type="entry name" value="Tetracyclin repressor-like, C-terminal domain"/>
    <property type="match status" value="1"/>
</dbReference>
<evidence type="ECO:0000313" key="8">
    <source>
        <dbReference type="Proteomes" id="UP000002213"/>
    </source>
</evidence>
<dbReference type="InterPro" id="IPR050109">
    <property type="entry name" value="HTH-type_TetR-like_transc_reg"/>
</dbReference>
<dbReference type="InterPro" id="IPR009057">
    <property type="entry name" value="Homeodomain-like_sf"/>
</dbReference>
<accession>C6WL30</accession>
<evidence type="ECO:0000256" key="2">
    <source>
        <dbReference type="ARBA" id="ARBA00023125"/>
    </source>
</evidence>
<keyword evidence="2 4" id="KW-0238">DNA-binding</keyword>
<proteinExistence type="predicted"/>